<evidence type="ECO:0000256" key="1">
    <source>
        <dbReference type="ARBA" id="ARBA00004651"/>
    </source>
</evidence>
<keyword evidence="10" id="KW-0460">Magnesium</keyword>
<dbReference type="PRINTS" id="PR00119">
    <property type="entry name" value="CATATPASE"/>
</dbReference>
<accession>A0A2R4MAF1</accession>
<dbReference type="NCBIfam" id="TIGR01512">
    <property type="entry name" value="ATPase-IB2_Cd"/>
    <property type="match status" value="1"/>
</dbReference>
<dbReference type="CDD" id="cd00371">
    <property type="entry name" value="HMA"/>
    <property type="match status" value="1"/>
</dbReference>
<dbReference type="Gene3D" id="2.70.150.10">
    <property type="entry name" value="Calcium-transporting ATPase, cytoplasmic transduction domain A"/>
    <property type="match status" value="1"/>
</dbReference>
<evidence type="ECO:0000256" key="3">
    <source>
        <dbReference type="ARBA" id="ARBA00022448"/>
    </source>
</evidence>
<dbReference type="AlphaFoldDB" id="A0A2R4MAF1"/>
<proteinExistence type="inferred from homology"/>
<organism evidence="17 18">
    <name type="scientific">Maritalea myrionectae</name>
    <dbReference type="NCBI Taxonomy" id="454601"/>
    <lineage>
        <taxon>Bacteria</taxon>
        <taxon>Pseudomonadati</taxon>
        <taxon>Pseudomonadota</taxon>
        <taxon>Alphaproteobacteria</taxon>
        <taxon>Hyphomicrobiales</taxon>
        <taxon>Devosiaceae</taxon>
        <taxon>Maritalea</taxon>
    </lineage>
</organism>
<evidence type="ECO:0000256" key="13">
    <source>
        <dbReference type="ARBA" id="ARBA00023065"/>
    </source>
</evidence>
<keyword evidence="11" id="KW-1278">Translocase</keyword>
<evidence type="ECO:0000256" key="8">
    <source>
        <dbReference type="ARBA" id="ARBA00022741"/>
    </source>
</evidence>
<feature type="transmembrane region" description="Helical" evidence="15">
    <location>
        <begin position="187"/>
        <end position="209"/>
    </location>
</feature>
<evidence type="ECO:0000256" key="11">
    <source>
        <dbReference type="ARBA" id="ARBA00022967"/>
    </source>
</evidence>
<keyword evidence="8 15" id="KW-0547">Nucleotide-binding</keyword>
<evidence type="ECO:0000256" key="2">
    <source>
        <dbReference type="ARBA" id="ARBA00006024"/>
    </source>
</evidence>
<dbReference type="NCBIfam" id="TIGR01511">
    <property type="entry name" value="ATPase-IB1_Cu"/>
    <property type="match status" value="1"/>
</dbReference>
<comment type="subcellular location">
    <subcellularLocation>
        <location evidence="1">Cell membrane</location>
        <topology evidence="1">Multi-pass membrane protein</topology>
    </subcellularLocation>
</comment>
<keyword evidence="12 15" id="KW-1133">Transmembrane helix</keyword>
<reference evidence="17 18" key="1">
    <citation type="submission" date="2017-05" db="EMBL/GenBank/DDBJ databases">
        <title>Genome Analysis of Maritalea myrionectae HL2708#5.</title>
        <authorList>
            <consortium name="Cotde Inc.-PKNU"/>
            <person name="Jang D."/>
            <person name="Oh H.-M."/>
        </authorList>
    </citation>
    <scope>NUCLEOTIDE SEQUENCE [LARGE SCALE GENOMIC DNA]</scope>
    <source>
        <strain evidence="17 18">HL2708#5</strain>
    </source>
</reference>
<keyword evidence="7 15" id="KW-0479">Metal-binding</keyword>
<dbReference type="Pfam" id="PF00122">
    <property type="entry name" value="E1-E2_ATPase"/>
    <property type="match status" value="1"/>
</dbReference>
<evidence type="ECO:0000313" key="17">
    <source>
        <dbReference type="EMBL" id="AVX02924.1"/>
    </source>
</evidence>
<keyword evidence="3" id="KW-0813">Transport</keyword>
<dbReference type="InterPro" id="IPR001757">
    <property type="entry name" value="P_typ_ATPase"/>
</dbReference>
<dbReference type="KEGG" id="mmyr:MXMO3_00377"/>
<evidence type="ECO:0000256" key="6">
    <source>
        <dbReference type="ARBA" id="ARBA00022692"/>
    </source>
</evidence>
<dbReference type="PROSITE" id="PS01229">
    <property type="entry name" value="COF_2"/>
    <property type="match status" value="1"/>
</dbReference>
<dbReference type="InterPro" id="IPR023299">
    <property type="entry name" value="ATPase_P-typ_cyto_dom_N"/>
</dbReference>
<protein>
    <submittedName>
        <fullName evidence="17">Cu(2+)-exporting ATPase</fullName>
    </submittedName>
</protein>
<dbReference type="Gene3D" id="3.40.50.1000">
    <property type="entry name" value="HAD superfamily/HAD-like"/>
    <property type="match status" value="1"/>
</dbReference>
<dbReference type="InterPro" id="IPR027256">
    <property type="entry name" value="P-typ_ATPase_IB"/>
</dbReference>
<dbReference type="SUPFAM" id="SSF56784">
    <property type="entry name" value="HAD-like"/>
    <property type="match status" value="1"/>
</dbReference>
<keyword evidence="6 15" id="KW-0812">Transmembrane</keyword>
<dbReference type="InterPro" id="IPR023214">
    <property type="entry name" value="HAD_sf"/>
</dbReference>
<feature type="transmembrane region" description="Helical" evidence="15">
    <location>
        <begin position="402"/>
        <end position="426"/>
    </location>
</feature>
<dbReference type="GO" id="GO:0055070">
    <property type="term" value="P:copper ion homeostasis"/>
    <property type="evidence" value="ECO:0007669"/>
    <property type="project" value="TreeGrafter"/>
</dbReference>
<evidence type="ECO:0000256" key="5">
    <source>
        <dbReference type="ARBA" id="ARBA00022553"/>
    </source>
</evidence>
<dbReference type="InterPro" id="IPR006121">
    <property type="entry name" value="HMA_dom"/>
</dbReference>
<keyword evidence="13" id="KW-0406">Ion transport</keyword>
<dbReference type="GO" id="GO:0005507">
    <property type="term" value="F:copper ion binding"/>
    <property type="evidence" value="ECO:0007669"/>
    <property type="project" value="TreeGrafter"/>
</dbReference>
<dbReference type="NCBIfam" id="TIGR01525">
    <property type="entry name" value="ATPase-IB_hvy"/>
    <property type="match status" value="1"/>
</dbReference>
<dbReference type="Gene3D" id="3.30.70.100">
    <property type="match status" value="1"/>
</dbReference>
<dbReference type="Pfam" id="PF00403">
    <property type="entry name" value="HMA"/>
    <property type="match status" value="1"/>
</dbReference>
<dbReference type="InterPro" id="IPR008250">
    <property type="entry name" value="ATPase_P-typ_transduc_dom_A_sf"/>
</dbReference>
<dbReference type="InterPro" id="IPR036412">
    <property type="entry name" value="HAD-like_sf"/>
</dbReference>
<dbReference type="PANTHER" id="PTHR43520">
    <property type="entry name" value="ATP7, ISOFORM B"/>
    <property type="match status" value="1"/>
</dbReference>
<dbReference type="Proteomes" id="UP000258927">
    <property type="component" value="Chromosome"/>
</dbReference>
<name>A0A2R4MAF1_9HYPH</name>
<evidence type="ECO:0000256" key="4">
    <source>
        <dbReference type="ARBA" id="ARBA00022475"/>
    </source>
</evidence>
<keyword evidence="14 15" id="KW-0472">Membrane</keyword>
<feature type="transmembrane region" description="Helical" evidence="15">
    <location>
        <begin position="692"/>
        <end position="709"/>
    </location>
</feature>
<evidence type="ECO:0000313" key="18">
    <source>
        <dbReference type="Proteomes" id="UP000258927"/>
    </source>
</evidence>
<feature type="domain" description="HMA" evidence="16">
    <location>
        <begin position="39"/>
        <end position="106"/>
    </location>
</feature>
<dbReference type="PROSITE" id="PS50846">
    <property type="entry name" value="HMA_2"/>
    <property type="match status" value="1"/>
</dbReference>
<dbReference type="InterPro" id="IPR036163">
    <property type="entry name" value="HMA_dom_sf"/>
</dbReference>
<dbReference type="InterPro" id="IPR059000">
    <property type="entry name" value="ATPase_P-type_domA"/>
</dbReference>
<dbReference type="InterPro" id="IPR023298">
    <property type="entry name" value="ATPase_P-typ_TM_dom_sf"/>
</dbReference>
<comment type="similarity">
    <text evidence="2 15">Belongs to the cation transport ATPase (P-type) (TC 3.A.3) family. Type IB subfamily.</text>
</comment>
<keyword evidence="5" id="KW-0597">Phosphoprotein</keyword>
<dbReference type="SUPFAM" id="SSF81665">
    <property type="entry name" value="Calcium ATPase, transmembrane domain M"/>
    <property type="match status" value="1"/>
</dbReference>
<dbReference type="Pfam" id="PF00702">
    <property type="entry name" value="Hydrolase"/>
    <property type="match status" value="1"/>
</dbReference>
<keyword evidence="18" id="KW-1185">Reference proteome</keyword>
<keyword evidence="9 15" id="KW-0067">ATP-binding</keyword>
<feature type="transmembrane region" description="Helical" evidence="15">
    <location>
        <begin position="122"/>
        <end position="143"/>
    </location>
</feature>
<dbReference type="GO" id="GO:0016887">
    <property type="term" value="F:ATP hydrolysis activity"/>
    <property type="evidence" value="ECO:0007669"/>
    <property type="project" value="InterPro"/>
</dbReference>
<dbReference type="Gene3D" id="3.40.1110.10">
    <property type="entry name" value="Calcium-transporting ATPase, cytoplasmic domain N"/>
    <property type="match status" value="1"/>
</dbReference>
<dbReference type="PANTHER" id="PTHR43520:SF5">
    <property type="entry name" value="CATION-TRANSPORTING P-TYPE ATPASE-RELATED"/>
    <property type="match status" value="1"/>
</dbReference>
<dbReference type="PROSITE" id="PS00154">
    <property type="entry name" value="ATPASE_E1_E2"/>
    <property type="match status" value="1"/>
</dbReference>
<dbReference type="SUPFAM" id="SSF55008">
    <property type="entry name" value="HMA, heavy metal-associated domain"/>
    <property type="match status" value="1"/>
</dbReference>
<dbReference type="RefSeq" id="WP_117394756.1">
    <property type="nucleotide sequence ID" value="NZ_CP021330.1"/>
</dbReference>
<gene>
    <name evidence="17" type="ORF">MXMO3_00377</name>
</gene>
<evidence type="ECO:0000256" key="14">
    <source>
        <dbReference type="ARBA" id="ARBA00023136"/>
    </source>
</evidence>
<dbReference type="GO" id="GO:0005886">
    <property type="term" value="C:plasma membrane"/>
    <property type="evidence" value="ECO:0007669"/>
    <property type="project" value="UniProtKB-SubCell"/>
</dbReference>
<evidence type="ECO:0000256" key="9">
    <source>
        <dbReference type="ARBA" id="ARBA00022840"/>
    </source>
</evidence>
<sequence length="762" mass="81060">MSCCAPGVEAGSQIVADADHQISNEAIIAAAADLGEGQRQVEFGVPDMHCAACIKSIETELNGLDMVQSARVNMSTKRVKVVFTAKNGAAPMDLVAAIGRAGYRCFLLDAEEPGKDKSLSKLILALAVAGFAAMNIMLFSVSIWSGANESTRDLFHWISALIAVPTVFFSGQVFFKSAWGALRHGRLNMDVPISLAVLLALGLSLYETINSGEHAYFDASVSLLFFLLIGRTLDHVMRERARSAVRSLASLAPKGAVQILADGRREFIKLNDVQVGMILEVAAGERIPVDGRVIEGKSDLDMSLVTGETVPERCVQGASVLGGATNLSGALKIEVEKAAHQSFLARMIELMDAAEGSRAGYKRIADRASEIYAPFVHLLALFTFLGWGLYNGDWYHATVTAIAVLIITCPCALALAVPIVHVVAAGRLFERGVMMKDGAALERLAQITSVAFDKTGTLTLGSPILKGQIFGEPKHVERALQLAQLSRHPFSKAFARAYSDQHVTSLTDAEEVPGAGVLAQIDGHEWRWGRADFCDPDYKGSDAAQSEVYLSCDGKMVAGFGFEDVLRPDAQAALAQLKANGYDLAIYSGDRQQVVASIAQALQVENAHGALTPDQKVEAIAAAGDRGEKVLMVGDGINDAPALRAAHVSMAPSSAADVGRNAADFIFTHNRLADVNFAVEMSKRASRAVKQNFGLALCYNAVAIPLAVMGFATPLLAAIAMSSSSLVVTLNALRLRLGQQNGTKELPTHSINASKLKAVAAE</sequence>
<dbReference type="InterPro" id="IPR018303">
    <property type="entry name" value="ATPase_P-typ_P_site"/>
</dbReference>
<feature type="transmembrane region" description="Helical" evidence="15">
    <location>
        <begin position="155"/>
        <end position="175"/>
    </location>
</feature>
<evidence type="ECO:0000256" key="15">
    <source>
        <dbReference type="RuleBase" id="RU362081"/>
    </source>
</evidence>
<dbReference type="STRING" id="1122213.GCA_000423365_03089"/>
<feature type="transmembrane region" description="Helical" evidence="15">
    <location>
        <begin position="371"/>
        <end position="390"/>
    </location>
</feature>
<evidence type="ECO:0000256" key="12">
    <source>
        <dbReference type="ARBA" id="ARBA00022989"/>
    </source>
</evidence>
<evidence type="ECO:0000256" key="10">
    <source>
        <dbReference type="ARBA" id="ARBA00022842"/>
    </source>
</evidence>
<dbReference type="GO" id="GO:0005524">
    <property type="term" value="F:ATP binding"/>
    <property type="evidence" value="ECO:0007669"/>
    <property type="project" value="UniProtKB-UniRule"/>
</dbReference>
<evidence type="ECO:0000259" key="16">
    <source>
        <dbReference type="PROSITE" id="PS50846"/>
    </source>
</evidence>
<dbReference type="GO" id="GO:0043682">
    <property type="term" value="F:P-type divalent copper transporter activity"/>
    <property type="evidence" value="ECO:0007669"/>
    <property type="project" value="TreeGrafter"/>
</dbReference>
<dbReference type="NCBIfam" id="TIGR01494">
    <property type="entry name" value="ATPase_P-type"/>
    <property type="match status" value="1"/>
</dbReference>
<feature type="transmembrane region" description="Helical" evidence="15">
    <location>
        <begin position="215"/>
        <end position="233"/>
    </location>
</feature>
<dbReference type="SUPFAM" id="SSF81653">
    <property type="entry name" value="Calcium ATPase, transduction domain A"/>
    <property type="match status" value="1"/>
</dbReference>
<keyword evidence="4 15" id="KW-1003">Cell membrane</keyword>
<dbReference type="EMBL" id="CP021330">
    <property type="protein sequence ID" value="AVX02924.1"/>
    <property type="molecule type" value="Genomic_DNA"/>
</dbReference>
<evidence type="ECO:0000256" key="7">
    <source>
        <dbReference type="ARBA" id="ARBA00022723"/>
    </source>
</evidence>